<dbReference type="InParanoid" id="A0A0C3DJM7"/>
<evidence type="ECO:0000256" key="1">
    <source>
        <dbReference type="SAM" id="MobiDB-lite"/>
    </source>
</evidence>
<feature type="compositionally biased region" description="Polar residues" evidence="1">
    <location>
        <begin position="21"/>
        <end position="36"/>
    </location>
</feature>
<evidence type="ECO:0000313" key="3">
    <source>
        <dbReference type="Proteomes" id="UP000053989"/>
    </source>
</evidence>
<reference evidence="2 3" key="1">
    <citation type="submission" date="2014-04" db="EMBL/GenBank/DDBJ databases">
        <authorList>
            <consortium name="DOE Joint Genome Institute"/>
            <person name="Kuo A."/>
            <person name="Kohler A."/>
            <person name="Nagy L.G."/>
            <person name="Floudas D."/>
            <person name="Copeland A."/>
            <person name="Barry K.W."/>
            <person name="Cichocki N."/>
            <person name="Veneault-Fourrey C."/>
            <person name="LaButti K."/>
            <person name="Lindquist E.A."/>
            <person name="Lipzen A."/>
            <person name="Lundell T."/>
            <person name="Morin E."/>
            <person name="Murat C."/>
            <person name="Sun H."/>
            <person name="Tunlid A."/>
            <person name="Henrissat B."/>
            <person name="Grigoriev I.V."/>
            <person name="Hibbett D.S."/>
            <person name="Martin F."/>
            <person name="Nordberg H.P."/>
            <person name="Cantor M.N."/>
            <person name="Hua S.X."/>
        </authorList>
    </citation>
    <scope>NUCLEOTIDE SEQUENCE [LARGE SCALE GENOMIC DNA]</scope>
    <source>
        <strain evidence="2 3">Foug A</strain>
    </source>
</reference>
<evidence type="ECO:0000313" key="2">
    <source>
        <dbReference type="EMBL" id="KIM60910.1"/>
    </source>
</evidence>
<feature type="region of interest" description="Disordered" evidence="1">
    <location>
        <begin position="1"/>
        <end position="50"/>
    </location>
</feature>
<name>A0A0C3DJM7_9AGAM</name>
<dbReference type="HOGENOM" id="CLU_1054339_0_0_1"/>
<feature type="compositionally biased region" description="Basic and acidic residues" evidence="1">
    <location>
        <begin position="65"/>
        <end position="79"/>
    </location>
</feature>
<dbReference type="Proteomes" id="UP000053989">
    <property type="component" value="Unassembled WGS sequence"/>
</dbReference>
<dbReference type="EMBL" id="KN822057">
    <property type="protein sequence ID" value="KIM60910.1"/>
    <property type="molecule type" value="Genomic_DNA"/>
</dbReference>
<feature type="region of interest" description="Disordered" evidence="1">
    <location>
        <begin position="65"/>
        <end position="111"/>
    </location>
</feature>
<dbReference type="AlphaFoldDB" id="A0A0C3DJM7"/>
<organism evidence="2 3">
    <name type="scientific">Scleroderma citrinum Foug A</name>
    <dbReference type="NCBI Taxonomy" id="1036808"/>
    <lineage>
        <taxon>Eukaryota</taxon>
        <taxon>Fungi</taxon>
        <taxon>Dikarya</taxon>
        <taxon>Basidiomycota</taxon>
        <taxon>Agaricomycotina</taxon>
        <taxon>Agaricomycetes</taxon>
        <taxon>Agaricomycetidae</taxon>
        <taxon>Boletales</taxon>
        <taxon>Sclerodermatineae</taxon>
        <taxon>Sclerodermataceae</taxon>
        <taxon>Scleroderma</taxon>
    </lineage>
</organism>
<sequence>MSFDMSTARKGECPKPHLVQYENQPRNETKPFNLQEQVLPHRTDDTGLSGEHLSHLTAKLLAAKEGHHPTSKGEADRAQGSDLHSMSSGSHDQHPGPEGGHQPHTHQSIHPIPHENAFTHLSQQHGFNEQPHAPGIPPWMQGTPYDYAAALQAGWYPPPMAPYLPFYQPTMHPPYRGSYAEGAPQASYNVQQAAVNHGPDYSGGIRGGYRTTHHVHVPTSLGQTLPDVTATSTSLDVPDAPCLGSLSSPGLLQVKVQTNSRSRG</sequence>
<reference evidence="3" key="2">
    <citation type="submission" date="2015-01" db="EMBL/GenBank/DDBJ databases">
        <title>Evolutionary Origins and Diversification of the Mycorrhizal Mutualists.</title>
        <authorList>
            <consortium name="DOE Joint Genome Institute"/>
            <consortium name="Mycorrhizal Genomics Consortium"/>
            <person name="Kohler A."/>
            <person name="Kuo A."/>
            <person name="Nagy L.G."/>
            <person name="Floudas D."/>
            <person name="Copeland A."/>
            <person name="Barry K.W."/>
            <person name="Cichocki N."/>
            <person name="Veneault-Fourrey C."/>
            <person name="LaButti K."/>
            <person name="Lindquist E.A."/>
            <person name="Lipzen A."/>
            <person name="Lundell T."/>
            <person name="Morin E."/>
            <person name="Murat C."/>
            <person name="Riley R."/>
            <person name="Ohm R."/>
            <person name="Sun H."/>
            <person name="Tunlid A."/>
            <person name="Henrissat B."/>
            <person name="Grigoriev I.V."/>
            <person name="Hibbett D.S."/>
            <person name="Martin F."/>
        </authorList>
    </citation>
    <scope>NUCLEOTIDE SEQUENCE [LARGE SCALE GENOMIC DNA]</scope>
    <source>
        <strain evidence="3">Foug A</strain>
    </source>
</reference>
<protein>
    <submittedName>
        <fullName evidence="2">Uncharacterized protein</fullName>
    </submittedName>
</protein>
<gene>
    <name evidence="2" type="ORF">SCLCIDRAFT_26254</name>
</gene>
<proteinExistence type="predicted"/>
<keyword evidence="3" id="KW-1185">Reference proteome</keyword>
<accession>A0A0C3DJM7</accession>